<reference evidence="2 3" key="1">
    <citation type="submission" date="2018-09" db="EMBL/GenBank/DDBJ databases">
        <title>YIM 75507 draft genome.</title>
        <authorList>
            <person name="Tang S."/>
            <person name="Feng Y."/>
        </authorList>
    </citation>
    <scope>NUCLEOTIDE SEQUENCE [LARGE SCALE GENOMIC DNA]</scope>
    <source>
        <strain evidence="2 3">YIM 75507</strain>
    </source>
</reference>
<dbReference type="EMBL" id="QZEY01000017">
    <property type="protein sequence ID" value="RJL23904.1"/>
    <property type="molecule type" value="Genomic_DNA"/>
</dbReference>
<organism evidence="2 3">
    <name type="scientific">Bailinhaonella thermotolerans</name>
    <dbReference type="NCBI Taxonomy" id="1070861"/>
    <lineage>
        <taxon>Bacteria</taxon>
        <taxon>Bacillati</taxon>
        <taxon>Actinomycetota</taxon>
        <taxon>Actinomycetes</taxon>
        <taxon>Streptosporangiales</taxon>
        <taxon>Streptosporangiaceae</taxon>
        <taxon>Bailinhaonella</taxon>
    </lineage>
</organism>
<dbReference type="Proteomes" id="UP000265768">
    <property type="component" value="Unassembled WGS sequence"/>
</dbReference>
<dbReference type="RefSeq" id="WP_119930160.1">
    <property type="nucleotide sequence ID" value="NZ_QZEY01000017.1"/>
</dbReference>
<proteinExistence type="predicted"/>
<evidence type="ECO:0000256" key="1">
    <source>
        <dbReference type="SAM" id="MobiDB-lite"/>
    </source>
</evidence>
<comment type="caution">
    <text evidence="2">The sequence shown here is derived from an EMBL/GenBank/DDBJ whole genome shotgun (WGS) entry which is preliminary data.</text>
</comment>
<evidence type="ECO:0000313" key="2">
    <source>
        <dbReference type="EMBL" id="RJL23904.1"/>
    </source>
</evidence>
<sequence>MRRRLALGRRRRRDGGLSAMLRQIEEFLGGLEGVERRRAARTLSVQRGHVIGWQPRAEPDRPGDTRGGPHA</sequence>
<protein>
    <submittedName>
        <fullName evidence="2">Uncharacterized protein</fullName>
    </submittedName>
</protein>
<name>A0A3A4ABP2_9ACTN</name>
<dbReference type="AlphaFoldDB" id="A0A3A4ABP2"/>
<keyword evidence="3" id="KW-1185">Reference proteome</keyword>
<gene>
    <name evidence="2" type="ORF">D5H75_31180</name>
</gene>
<feature type="region of interest" description="Disordered" evidence="1">
    <location>
        <begin position="51"/>
        <end position="71"/>
    </location>
</feature>
<evidence type="ECO:0000313" key="3">
    <source>
        <dbReference type="Proteomes" id="UP000265768"/>
    </source>
</evidence>
<accession>A0A3A4ABP2</accession>